<dbReference type="InterPro" id="IPR001005">
    <property type="entry name" value="SANT/Myb"/>
</dbReference>
<dbReference type="CDD" id="cd00167">
    <property type="entry name" value="SANT"/>
    <property type="match status" value="2"/>
</dbReference>
<evidence type="ECO:0000256" key="2">
    <source>
        <dbReference type="ARBA" id="ARBA00022737"/>
    </source>
</evidence>
<dbReference type="InterPro" id="IPR017930">
    <property type="entry name" value="Myb_dom"/>
</dbReference>
<evidence type="ECO:0000256" key="6">
    <source>
        <dbReference type="ARBA" id="ARBA00023242"/>
    </source>
</evidence>
<dbReference type="eggNOG" id="KOG0048">
    <property type="taxonomic scope" value="Eukaryota"/>
</dbReference>
<gene>
    <name evidence="10" type="ORF">CISIN_1g020106mg</name>
</gene>
<evidence type="ECO:0000256" key="3">
    <source>
        <dbReference type="ARBA" id="ARBA00023015"/>
    </source>
</evidence>
<feature type="region of interest" description="Disordered" evidence="7">
    <location>
        <begin position="1"/>
        <end position="28"/>
    </location>
</feature>
<comment type="subcellular location">
    <subcellularLocation>
        <location evidence="1">Nucleus</location>
    </subcellularLocation>
</comment>
<proteinExistence type="predicted"/>
<dbReference type="PANTHER" id="PTHR45614:SF221">
    <property type="entry name" value="MYB DOMAIN PROTEIN 110"/>
    <property type="match status" value="1"/>
</dbReference>
<dbReference type="InterPro" id="IPR050560">
    <property type="entry name" value="MYB_TF"/>
</dbReference>
<keyword evidence="3" id="KW-0805">Transcription regulation</keyword>
<keyword evidence="5" id="KW-0804">Transcription</keyword>
<evidence type="ECO:0000313" key="11">
    <source>
        <dbReference type="Proteomes" id="UP000027120"/>
    </source>
</evidence>
<feature type="domain" description="Myb-like" evidence="8">
    <location>
        <begin position="69"/>
        <end position="119"/>
    </location>
</feature>
<feature type="domain" description="HTH myb-type" evidence="9">
    <location>
        <begin position="69"/>
        <end position="123"/>
    </location>
</feature>
<dbReference type="Gene3D" id="1.10.10.60">
    <property type="entry name" value="Homeodomain-like"/>
    <property type="match status" value="2"/>
</dbReference>
<dbReference type="PaxDb" id="2711-XP_006473036.1"/>
<dbReference type="PANTHER" id="PTHR45614">
    <property type="entry name" value="MYB PROTEIN-RELATED"/>
    <property type="match status" value="1"/>
</dbReference>
<dbReference type="GO" id="GO:0000981">
    <property type="term" value="F:DNA-binding transcription factor activity, RNA polymerase II-specific"/>
    <property type="evidence" value="ECO:0000318"/>
    <property type="project" value="GO_Central"/>
</dbReference>
<dbReference type="EMBL" id="KK784874">
    <property type="protein sequence ID" value="KDO83566.1"/>
    <property type="molecule type" value="Genomic_DNA"/>
</dbReference>
<evidence type="ECO:0000256" key="1">
    <source>
        <dbReference type="ARBA" id="ARBA00004123"/>
    </source>
</evidence>
<dbReference type="FunFam" id="1.10.10.60:FF:000356">
    <property type="entry name" value="MYB transcription factor"/>
    <property type="match status" value="1"/>
</dbReference>
<sequence length="331" mass="37442">MEDSGAGSSDDATKSSTSTCPRGHWRPAEDEKLRQLVEQYGAQNWNSIAEKLQGRSGKSCRLRWFNQLDPRINRRPFTEDEEERLLAAHRIHGNKWALIARLFPGRTDNAVKNHWHVIMARKQREQSKLCGKRSHQDTGNIISDQNFIHARRSRSQDAMLSSKFGFDQNSRIFEFRNPNHDRTFAVSPPPSSSLTWAFGAAPIVTSSNNSSVDLSRREAGDFFNTSTKVSDQHPYRSCYPNSSAYGSYRGSSSFGVTNYRRFVPSPFGYVKVGDDYESHGVIKKEVIKFSDNSPSHLNLRLSTQQAQADDQSIKHHEEVPFIDFLGVGIAS</sequence>
<feature type="compositionally biased region" description="Low complexity" evidence="7">
    <location>
        <begin position="1"/>
        <end position="19"/>
    </location>
</feature>
<dbReference type="SUPFAM" id="SSF46689">
    <property type="entry name" value="Homeodomain-like"/>
    <property type="match status" value="1"/>
</dbReference>
<evidence type="ECO:0000259" key="9">
    <source>
        <dbReference type="PROSITE" id="PS51294"/>
    </source>
</evidence>
<dbReference type="Proteomes" id="UP000027120">
    <property type="component" value="Unassembled WGS sequence"/>
</dbReference>
<feature type="domain" description="Myb-like" evidence="8">
    <location>
        <begin position="22"/>
        <end position="68"/>
    </location>
</feature>
<evidence type="ECO:0000256" key="7">
    <source>
        <dbReference type="SAM" id="MobiDB-lite"/>
    </source>
</evidence>
<keyword evidence="4" id="KW-0238">DNA-binding</keyword>
<keyword evidence="2" id="KW-0677">Repeat</keyword>
<dbReference type="GO" id="GO:0006355">
    <property type="term" value="P:regulation of DNA-templated transcription"/>
    <property type="evidence" value="ECO:0000318"/>
    <property type="project" value="GO_Central"/>
</dbReference>
<keyword evidence="11" id="KW-1185">Reference proteome</keyword>
<evidence type="ECO:0000256" key="5">
    <source>
        <dbReference type="ARBA" id="ARBA00023163"/>
    </source>
</evidence>
<dbReference type="InterPro" id="IPR009057">
    <property type="entry name" value="Homeodomain-like_sf"/>
</dbReference>
<dbReference type="AlphaFoldDB" id="A0A067H7L1"/>
<dbReference type="PROSITE" id="PS50090">
    <property type="entry name" value="MYB_LIKE"/>
    <property type="match status" value="2"/>
</dbReference>
<protein>
    <submittedName>
        <fullName evidence="10">Uncharacterized protein</fullName>
    </submittedName>
</protein>
<dbReference type="STRING" id="2711.A0A067H7L1"/>
<reference evidence="10 11" key="1">
    <citation type="submission" date="2014-04" db="EMBL/GenBank/DDBJ databases">
        <authorList>
            <consortium name="International Citrus Genome Consortium"/>
            <person name="Gmitter F."/>
            <person name="Chen C."/>
            <person name="Farmerie W."/>
            <person name="Harkins T."/>
            <person name="Desany B."/>
            <person name="Mohiuddin M."/>
            <person name="Kodira C."/>
            <person name="Borodovsky M."/>
            <person name="Lomsadze A."/>
            <person name="Burns P."/>
            <person name="Jenkins J."/>
            <person name="Prochnik S."/>
            <person name="Shu S."/>
            <person name="Chapman J."/>
            <person name="Pitluck S."/>
            <person name="Schmutz J."/>
            <person name="Rokhsar D."/>
        </authorList>
    </citation>
    <scope>NUCLEOTIDE SEQUENCE</scope>
</reference>
<keyword evidence="6" id="KW-0539">Nucleus</keyword>
<name>A0A067H7L1_CITSI</name>
<dbReference type="GO" id="GO:0000978">
    <property type="term" value="F:RNA polymerase II cis-regulatory region sequence-specific DNA binding"/>
    <property type="evidence" value="ECO:0000318"/>
    <property type="project" value="GO_Central"/>
</dbReference>
<evidence type="ECO:0000256" key="4">
    <source>
        <dbReference type="ARBA" id="ARBA00023125"/>
    </source>
</evidence>
<feature type="domain" description="HTH myb-type" evidence="9">
    <location>
        <begin position="17"/>
        <end position="68"/>
    </location>
</feature>
<dbReference type="GO" id="GO:0005634">
    <property type="term" value="C:nucleus"/>
    <property type="evidence" value="ECO:0000318"/>
    <property type="project" value="GO_Central"/>
</dbReference>
<dbReference type="PROSITE" id="PS51294">
    <property type="entry name" value="HTH_MYB"/>
    <property type="match status" value="2"/>
</dbReference>
<dbReference type="SMR" id="A0A067H7L1"/>
<dbReference type="FunFam" id="1.10.10.60:FF:000060">
    <property type="entry name" value="MYB transcription factor"/>
    <property type="match status" value="1"/>
</dbReference>
<accession>A0A067H7L1</accession>
<evidence type="ECO:0000259" key="8">
    <source>
        <dbReference type="PROSITE" id="PS50090"/>
    </source>
</evidence>
<dbReference type="Pfam" id="PF13921">
    <property type="entry name" value="Myb_DNA-bind_6"/>
    <property type="match status" value="1"/>
</dbReference>
<evidence type="ECO:0000313" key="10">
    <source>
        <dbReference type="EMBL" id="KDO83566.1"/>
    </source>
</evidence>
<dbReference type="SMART" id="SM00717">
    <property type="entry name" value="SANT"/>
    <property type="match status" value="2"/>
</dbReference>
<organism evidence="10 11">
    <name type="scientific">Citrus sinensis</name>
    <name type="common">Sweet orange</name>
    <name type="synonym">Citrus aurantium var. sinensis</name>
    <dbReference type="NCBI Taxonomy" id="2711"/>
    <lineage>
        <taxon>Eukaryota</taxon>
        <taxon>Viridiplantae</taxon>
        <taxon>Streptophyta</taxon>
        <taxon>Embryophyta</taxon>
        <taxon>Tracheophyta</taxon>
        <taxon>Spermatophyta</taxon>
        <taxon>Magnoliopsida</taxon>
        <taxon>eudicotyledons</taxon>
        <taxon>Gunneridae</taxon>
        <taxon>Pentapetalae</taxon>
        <taxon>rosids</taxon>
        <taxon>malvids</taxon>
        <taxon>Sapindales</taxon>
        <taxon>Rutaceae</taxon>
        <taxon>Aurantioideae</taxon>
        <taxon>Citrus</taxon>
    </lineage>
</organism>